<evidence type="ECO:0000313" key="2">
    <source>
        <dbReference type="EMBL" id="GFZ19336.1"/>
    </source>
</evidence>
<feature type="region of interest" description="Disordered" evidence="1">
    <location>
        <begin position="29"/>
        <end position="92"/>
    </location>
</feature>
<accession>A0A7J0H8D0</accession>
<dbReference type="Proteomes" id="UP000585474">
    <property type="component" value="Unassembled WGS sequence"/>
</dbReference>
<evidence type="ECO:0000256" key="1">
    <source>
        <dbReference type="SAM" id="MobiDB-lite"/>
    </source>
</evidence>
<reference evidence="2 3" key="1">
    <citation type="submission" date="2019-07" db="EMBL/GenBank/DDBJ databases">
        <title>De Novo Assembly of kiwifruit Actinidia rufa.</title>
        <authorList>
            <person name="Sugita-Konishi S."/>
            <person name="Sato K."/>
            <person name="Mori E."/>
            <person name="Abe Y."/>
            <person name="Kisaki G."/>
            <person name="Hamano K."/>
            <person name="Suezawa K."/>
            <person name="Otani M."/>
            <person name="Fukuda T."/>
            <person name="Manabe T."/>
            <person name="Gomi K."/>
            <person name="Tabuchi M."/>
            <person name="Akimitsu K."/>
            <person name="Kataoka I."/>
        </authorList>
    </citation>
    <scope>NUCLEOTIDE SEQUENCE [LARGE SCALE GENOMIC DNA]</scope>
    <source>
        <strain evidence="3">cv. Fuchu</strain>
    </source>
</reference>
<feature type="compositionally biased region" description="Polar residues" evidence="1">
    <location>
        <begin position="54"/>
        <end position="64"/>
    </location>
</feature>
<evidence type="ECO:0000313" key="3">
    <source>
        <dbReference type="Proteomes" id="UP000585474"/>
    </source>
</evidence>
<dbReference type="EMBL" id="BJWL01000028">
    <property type="protein sequence ID" value="GFZ19336.1"/>
    <property type="molecule type" value="Genomic_DNA"/>
</dbReference>
<keyword evidence="3" id="KW-1185">Reference proteome</keyword>
<proteinExistence type="predicted"/>
<name>A0A7J0H8D0_9ERIC</name>
<protein>
    <submittedName>
        <fullName evidence="2">Uncharacterized protein</fullName>
    </submittedName>
</protein>
<dbReference type="AlphaFoldDB" id="A0A7J0H8D0"/>
<comment type="caution">
    <text evidence="2">The sequence shown here is derived from an EMBL/GenBank/DDBJ whole genome shotgun (WGS) entry which is preliminary data.</text>
</comment>
<gene>
    <name evidence="2" type="ORF">Acr_28g0000410</name>
</gene>
<sequence>MYLLSLHIEHTTAVSRLTRFKAPSMEYWEPRKRTSAEKTRSGRTKRLRSPPPTKTTTIHRSPTNRLRKPRNSFTSFRFSPSSTSSSSTSPLTTHLPQFGGFHRLSRPIDSIEIDNLEPFLDMMFWRFRASGTYWRSEDRDRNIGFTGKSAVHRSHFPVMCYYACAFLSTPFPAFHVLSSQLEDSVAPRGAVGVCQLESTHYFLERIGGGLATTDPEGGPQIGCLYKLKELLHKFKADMASRPIVQQQNRGISLSLS</sequence>
<organism evidence="2 3">
    <name type="scientific">Actinidia rufa</name>
    <dbReference type="NCBI Taxonomy" id="165716"/>
    <lineage>
        <taxon>Eukaryota</taxon>
        <taxon>Viridiplantae</taxon>
        <taxon>Streptophyta</taxon>
        <taxon>Embryophyta</taxon>
        <taxon>Tracheophyta</taxon>
        <taxon>Spermatophyta</taxon>
        <taxon>Magnoliopsida</taxon>
        <taxon>eudicotyledons</taxon>
        <taxon>Gunneridae</taxon>
        <taxon>Pentapetalae</taxon>
        <taxon>asterids</taxon>
        <taxon>Ericales</taxon>
        <taxon>Actinidiaceae</taxon>
        <taxon>Actinidia</taxon>
    </lineage>
</organism>
<feature type="compositionally biased region" description="Low complexity" evidence="1">
    <location>
        <begin position="72"/>
        <end position="92"/>
    </location>
</feature>
<feature type="compositionally biased region" description="Basic and acidic residues" evidence="1">
    <location>
        <begin position="29"/>
        <end position="40"/>
    </location>
</feature>